<keyword evidence="3 5" id="KW-0732">Signal</keyword>
<evidence type="ECO:0000256" key="2">
    <source>
        <dbReference type="ARBA" id="ARBA00022448"/>
    </source>
</evidence>
<evidence type="ECO:0000313" key="6">
    <source>
        <dbReference type="EMBL" id="EIC94470.1"/>
    </source>
</evidence>
<accession>I0R462</accession>
<dbReference type="PANTHER" id="PTHR43649">
    <property type="entry name" value="ARABINOSE-BINDING PROTEIN-RELATED"/>
    <property type="match status" value="1"/>
</dbReference>
<evidence type="ECO:0000313" key="7">
    <source>
        <dbReference type="Proteomes" id="UP000005039"/>
    </source>
</evidence>
<dbReference type="Proteomes" id="UP000005039">
    <property type="component" value="Unassembled WGS sequence"/>
</dbReference>
<feature type="region of interest" description="Disordered" evidence="4">
    <location>
        <begin position="28"/>
        <end position="52"/>
    </location>
</feature>
<evidence type="ECO:0000256" key="5">
    <source>
        <dbReference type="SAM" id="SignalP"/>
    </source>
</evidence>
<dbReference type="SUPFAM" id="SSF53850">
    <property type="entry name" value="Periplasmic binding protein-like II"/>
    <property type="match status" value="1"/>
</dbReference>
<sequence>MKLKKLLKSGLALGLCFGLAACSSGSKGAGTDAGTEQAKTEKAESSQEKKVETDGKEIELKIPTYLAGENVGAVFFLPQVERFNKKYEGKYKVVVEEVVQDSYAEKIKQLAGQNKLPTLVHSPGSGGIDTQWFKQVILDNDMAYDLTEFGKENPDVAAAWIEGSKDFCTVDGKLICNPLIVLRPIGLYYNESLYKPEKDIRDMSMDEFISGLGENKLAFMTSENAWTSSLMLAALIANEDGGVDLLNNNTSEKLWDYNTPVMVNAVGKLQKLLQNNASSNTVGAAYADAANAFMSNNAALICNGSWMASEFNEDAKDKWSNGFDGKDVKTTIYPGNIALANPKAYGDFWISNAASDEQKEAAKAFLAFRSSKEEIEAFILAEGGNAPNIKHSDDFLNKLKENDILYQLDQSMNENTKFVATLGDIFPASVADTEFGKLLPKLIDNSLTPEQFCAELTKKAQEAKQ</sequence>
<comment type="caution">
    <text evidence="6">The sequence shown here is derived from an EMBL/GenBank/DDBJ whole genome shotgun (WGS) entry which is preliminary data.</text>
</comment>
<dbReference type="AlphaFoldDB" id="I0R462"/>
<dbReference type="PANTHER" id="PTHR43649:SF34">
    <property type="entry name" value="ABC TRANSPORTER PERIPLASMIC-BINDING PROTEIN YCJN-RELATED"/>
    <property type="match status" value="1"/>
</dbReference>
<reference evidence="6 7" key="1">
    <citation type="submission" date="2012-03" db="EMBL/GenBank/DDBJ databases">
        <authorList>
            <person name="Durkin A.S."/>
            <person name="McCorrison J."/>
            <person name="Torralba M."/>
            <person name="Gillis M."/>
            <person name="Methe B."/>
            <person name="Sutton G."/>
            <person name="Nelson K.E."/>
        </authorList>
    </citation>
    <scope>NUCLEOTIDE SEQUENCE [LARGE SCALE GENOMIC DNA]</scope>
    <source>
        <strain evidence="6 7">F0468</strain>
    </source>
</reference>
<dbReference type="OrthoDB" id="362670at2"/>
<keyword evidence="7" id="KW-1185">Reference proteome</keyword>
<evidence type="ECO:0000256" key="1">
    <source>
        <dbReference type="ARBA" id="ARBA00008520"/>
    </source>
</evidence>
<comment type="similarity">
    <text evidence="1">Belongs to the bacterial solute-binding protein 1 family.</text>
</comment>
<proteinExistence type="inferred from homology"/>
<dbReference type="eggNOG" id="COG1653">
    <property type="taxonomic scope" value="Bacteria"/>
</dbReference>
<feature type="signal peptide" evidence="5">
    <location>
        <begin position="1"/>
        <end position="20"/>
    </location>
</feature>
<dbReference type="InterPro" id="IPR050490">
    <property type="entry name" value="Bact_solute-bd_prot1"/>
</dbReference>
<feature type="chain" id="PRO_5039601166" evidence="5">
    <location>
        <begin position="21"/>
        <end position="465"/>
    </location>
</feature>
<protein>
    <submittedName>
        <fullName evidence="6">Oligopeptide ABC transporter, oligopeptide-binding protein</fullName>
    </submittedName>
</protein>
<dbReference type="InterPro" id="IPR006059">
    <property type="entry name" value="SBP"/>
</dbReference>
<dbReference type="RefSeq" id="WP_008755139.1">
    <property type="nucleotide sequence ID" value="NZ_AJGH01000136.1"/>
</dbReference>
<dbReference type="Gene3D" id="3.40.190.10">
    <property type="entry name" value="Periplasmic binding protein-like II"/>
    <property type="match status" value="1"/>
</dbReference>
<name>I0R462_9FIRM</name>
<evidence type="ECO:0000256" key="3">
    <source>
        <dbReference type="ARBA" id="ARBA00022729"/>
    </source>
</evidence>
<evidence type="ECO:0000256" key="4">
    <source>
        <dbReference type="SAM" id="MobiDB-lite"/>
    </source>
</evidence>
<dbReference type="PATRIC" id="fig|1095750.3.peg.2684"/>
<organism evidence="6 7">
    <name type="scientific">Lachnoanaerobaculum saburreum F0468</name>
    <dbReference type="NCBI Taxonomy" id="1095750"/>
    <lineage>
        <taxon>Bacteria</taxon>
        <taxon>Bacillati</taxon>
        <taxon>Bacillota</taxon>
        <taxon>Clostridia</taxon>
        <taxon>Lachnospirales</taxon>
        <taxon>Lachnospiraceae</taxon>
        <taxon>Lachnoanaerobaculum</taxon>
    </lineage>
</organism>
<feature type="compositionally biased region" description="Basic and acidic residues" evidence="4">
    <location>
        <begin position="38"/>
        <end position="52"/>
    </location>
</feature>
<gene>
    <name evidence="6" type="ORF">HMPREF9970_1205</name>
</gene>
<dbReference type="EMBL" id="AJGH01000136">
    <property type="protein sequence ID" value="EIC94470.1"/>
    <property type="molecule type" value="Genomic_DNA"/>
</dbReference>
<dbReference type="Pfam" id="PF13416">
    <property type="entry name" value="SBP_bac_8"/>
    <property type="match status" value="1"/>
</dbReference>
<keyword evidence="2" id="KW-0813">Transport</keyword>
<dbReference type="PROSITE" id="PS51257">
    <property type="entry name" value="PROKAR_LIPOPROTEIN"/>
    <property type="match status" value="1"/>
</dbReference>